<dbReference type="EMBL" id="NHOQ01002007">
    <property type="protein sequence ID" value="PWA20016.1"/>
    <property type="molecule type" value="Genomic_DNA"/>
</dbReference>
<proteinExistence type="predicted"/>
<evidence type="ECO:0000256" key="1">
    <source>
        <dbReference type="SAM" id="MobiDB-lite"/>
    </source>
</evidence>
<accession>A0A315V9E1</accession>
<sequence length="94" mass="10376">MLQANLRRDITGGGLTAAPGHPLRLQGSALSGLQEELLTEAWRRNSSSDAFQRPVLTRPLLISLREPPSVVVVPSPPSVWMRRDEPLRSQKPSQ</sequence>
<feature type="compositionally biased region" description="Basic and acidic residues" evidence="1">
    <location>
        <begin position="1"/>
        <end position="10"/>
    </location>
</feature>
<evidence type="ECO:0000313" key="3">
    <source>
        <dbReference type="Proteomes" id="UP000250572"/>
    </source>
</evidence>
<reference evidence="2 3" key="1">
    <citation type="journal article" date="2018" name="G3 (Bethesda)">
        <title>A High-Quality Reference Genome for the Invasive Mosquitofish Gambusia affinis Using a Chicago Library.</title>
        <authorList>
            <person name="Hoffberg S.L."/>
            <person name="Troendle N.J."/>
            <person name="Glenn T.C."/>
            <person name="Mahmud O."/>
            <person name="Louha S."/>
            <person name="Chalopin D."/>
            <person name="Bennetzen J.L."/>
            <person name="Mauricio R."/>
        </authorList>
    </citation>
    <scope>NUCLEOTIDE SEQUENCE [LARGE SCALE GENOMIC DNA]</scope>
    <source>
        <strain evidence="2">NE01/NJP1002.9</strain>
        <tissue evidence="2">Muscle</tissue>
    </source>
</reference>
<dbReference type="AlphaFoldDB" id="A0A315V9E1"/>
<name>A0A315V9E1_GAMAF</name>
<comment type="caution">
    <text evidence="2">The sequence shown here is derived from an EMBL/GenBank/DDBJ whole genome shotgun (WGS) entry which is preliminary data.</text>
</comment>
<gene>
    <name evidence="2" type="ORF">CCH79_00016083</name>
</gene>
<evidence type="ECO:0000313" key="2">
    <source>
        <dbReference type="EMBL" id="PWA20016.1"/>
    </source>
</evidence>
<feature type="region of interest" description="Disordered" evidence="1">
    <location>
        <begin position="1"/>
        <end position="23"/>
    </location>
</feature>
<organism evidence="2 3">
    <name type="scientific">Gambusia affinis</name>
    <name type="common">Western mosquitofish</name>
    <name type="synonym">Heterandria affinis</name>
    <dbReference type="NCBI Taxonomy" id="33528"/>
    <lineage>
        <taxon>Eukaryota</taxon>
        <taxon>Metazoa</taxon>
        <taxon>Chordata</taxon>
        <taxon>Craniata</taxon>
        <taxon>Vertebrata</taxon>
        <taxon>Euteleostomi</taxon>
        <taxon>Actinopterygii</taxon>
        <taxon>Neopterygii</taxon>
        <taxon>Teleostei</taxon>
        <taxon>Neoteleostei</taxon>
        <taxon>Acanthomorphata</taxon>
        <taxon>Ovalentaria</taxon>
        <taxon>Atherinomorphae</taxon>
        <taxon>Cyprinodontiformes</taxon>
        <taxon>Poeciliidae</taxon>
        <taxon>Poeciliinae</taxon>
        <taxon>Gambusia</taxon>
    </lineage>
</organism>
<protein>
    <submittedName>
        <fullName evidence="2">Uncharacterized protein</fullName>
    </submittedName>
</protein>
<keyword evidence="3" id="KW-1185">Reference proteome</keyword>
<dbReference type="Proteomes" id="UP000250572">
    <property type="component" value="Unassembled WGS sequence"/>
</dbReference>